<keyword evidence="2" id="KW-0812">Transmembrane</keyword>
<dbReference type="AlphaFoldDB" id="A0A1P9WZG3"/>
<dbReference type="GO" id="GO:0005886">
    <property type="term" value="C:plasma membrane"/>
    <property type="evidence" value="ECO:0007669"/>
    <property type="project" value="TreeGrafter"/>
</dbReference>
<feature type="transmembrane region" description="Helical" evidence="2">
    <location>
        <begin position="469"/>
        <end position="491"/>
    </location>
</feature>
<feature type="coiled-coil region" evidence="1">
    <location>
        <begin position="381"/>
        <end position="432"/>
    </location>
</feature>
<evidence type="ECO:0000256" key="1">
    <source>
        <dbReference type="SAM" id="Coils"/>
    </source>
</evidence>
<keyword evidence="1" id="KW-0175">Coiled coil</keyword>
<name>A0A1P9WZG3_9BACT</name>
<dbReference type="EMBL" id="CP014263">
    <property type="protein sequence ID" value="AQG80771.1"/>
    <property type="molecule type" value="Genomic_DNA"/>
</dbReference>
<accession>A0A1P9WZG3</accession>
<dbReference type="InterPro" id="IPR050445">
    <property type="entry name" value="Bact_polysacc_biosynth/exp"/>
</dbReference>
<feature type="transmembrane region" description="Helical" evidence="2">
    <location>
        <begin position="14"/>
        <end position="32"/>
    </location>
</feature>
<dbReference type="OrthoDB" id="781284at2"/>
<dbReference type="STRING" id="1178516.AWR27_16460"/>
<keyword evidence="2" id="KW-1133">Transmembrane helix</keyword>
<keyword evidence="2" id="KW-0472">Membrane</keyword>
<protein>
    <submittedName>
        <fullName evidence="3">Lipopolysaccharide biosynthesis protein</fullName>
    </submittedName>
</protein>
<feature type="coiled-coil region" evidence="1">
    <location>
        <begin position="300"/>
        <end position="354"/>
    </location>
</feature>
<evidence type="ECO:0000313" key="3">
    <source>
        <dbReference type="EMBL" id="AQG80771.1"/>
    </source>
</evidence>
<evidence type="ECO:0000256" key="2">
    <source>
        <dbReference type="SAM" id="Phobius"/>
    </source>
</evidence>
<dbReference type="GO" id="GO:0004713">
    <property type="term" value="F:protein tyrosine kinase activity"/>
    <property type="evidence" value="ECO:0007669"/>
    <property type="project" value="TreeGrafter"/>
</dbReference>
<dbReference type="RefSeq" id="WP_077132204.1">
    <property type="nucleotide sequence ID" value="NZ_CP014263.1"/>
</dbReference>
<feature type="coiled-coil region" evidence="1">
    <location>
        <begin position="222"/>
        <end position="249"/>
    </location>
</feature>
<gene>
    <name evidence="3" type="ORF">AWR27_16460</name>
</gene>
<evidence type="ECO:0000313" key="4">
    <source>
        <dbReference type="Proteomes" id="UP000187941"/>
    </source>
</evidence>
<organism evidence="3 4">
    <name type="scientific">Spirosoma montaniterrae</name>
    <dbReference type="NCBI Taxonomy" id="1178516"/>
    <lineage>
        <taxon>Bacteria</taxon>
        <taxon>Pseudomonadati</taxon>
        <taxon>Bacteroidota</taxon>
        <taxon>Cytophagia</taxon>
        <taxon>Cytophagales</taxon>
        <taxon>Cytophagaceae</taxon>
        <taxon>Spirosoma</taxon>
    </lineage>
</organism>
<dbReference type="Proteomes" id="UP000187941">
    <property type="component" value="Chromosome"/>
</dbReference>
<reference evidence="3 4" key="1">
    <citation type="submission" date="2016-01" db="EMBL/GenBank/DDBJ databases">
        <authorList>
            <person name="Oliw E.H."/>
        </authorList>
    </citation>
    <scope>NUCLEOTIDE SEQUENCE [LARGE SCALE GENOMIC DNA]</scope>
    <source>
        <strain evidence="3 4">DY10</strain>
    </source>
</reference>
<keyword evidence="4" id="KW-1185">Reference proteome</keyword>
<dbReference type="KEGG" id="smon:AWR27_16460"/>
<dbReference type="PANTHER" id="PTHR32309">
    <property type="entry name" value="TYROSINE-PROTEIN KINASE"/>
    <property type="match status" value="1"/>
</dbReference>
<proteinExistence type="predicted"/>
<sequence>MNISAFLRLLKQHLIWFVVLPAITGTVAWYTTRNEAKVYKSQATLYTGLSSGYSLMTDKGGLMSDQSSSAFDNMLTTLYSKETMTNVSVSLLTDHLRLQQPDSLVLGGPGFLMLQQAVPMDVRMQLPIEGDRDTLWMAIDNMAKSTGDNAIKNLLLKSDSYYSLGQLTEKIKATSRKATNDVLLMEYETDDPGVAQNTVRYAIKFLNDRYSTLKTTETNSVVGYYEGKLQKAKEKLDQAEAALKAFNVQHGVLDFDEEARNVASSRESMVNEYNQELMRRNAAQAALDALDKRTGQQSTVRAATNDLTNKQKKLSEAENQLANARAYGQPKSVINRLQATVNQAAEELKISAQKYDAVTSTSDAVPQQTIANDRLAKMLEYEESSARLETYRERMGEYQAKTDNYTPLGSQLRQLQRQLSVSEKEYLDLLQNVDMSQTRRQDVKIGGTMTILDAPDYPLLPQPTKRWQLVAIGIGVGIFLAMLLMALRFWLDKRINSPEQAESMIGMPVTALFPTVKKPNVFSNATLTTRSMFEQLFNAINIEIAQVTAKPYPPIITLFSIPPKQGKTWIADGLNTLYAAADQQVAYCYPRVTGKEKREFKNGVTYFPYTIRPDFMNVTNLDYLIDHEAGFEASQYDRIVFELPNLLNNQIPVYLLKNSALSLLIVDANTKWSRAEKQLLTLYERVTNQPILLILNNVVGNHIDVTVLSDEKRASSRSARSLQPHRNDL</sequence>
<dbReference type="PANTHER" id="PTHR32309:SF13">
    <property type="entry name" value="FERRIC ENTEROBACTIN TRANSPORT PROTEIN FEPE"/>
    <property type="match status" value="1"/>
</dbReference>